<organism evidence="12 13">
    <name type="scientific">Ferrithrix thermotolerans DSM 19514</name>
    <dbReference type="NCBI Taxonomy" id="1121881"/>
    <lineage>
        <taxon>Bacteria</taxon>
        <taxon>Bacillati</taxon>
        <taxon>Actinomycetota</taxon>
        <taxon>Acidimicrobiia</taxon>
        <taxon>Acidimicrobiales</taxon>
        <taxon>Acidimicrobiaceae</taxon>
        <taxon>Ferrithrix</taxon>
    </lineage>
</organism>
<keyword evidence="9 10" id="KW-0472">Membrane</keyword>
<evidence type="ECO:0000256" key="3">
    <source>
        <dbReference type="ARBA" id="ARBA00022692"/>
    </source>
</evidence>
<evidence type="ECO:0000256" key="1">
    <source>
        <dbReference type="ARBA" id="ARBA00004141"/>
    </source>
</evidence>
<protein>
    <submittedName>
        <fullName evidence="12">Fatty-acid desaturase</fullName>
    </submittedName>
</protein>
<evidence type="ECO:0000256" key="9">
    <source>
        <dbReference type="ARBA" id="ARBA00023136"/>
    </source>
</evidence>
<keyword evidence="3 10" id="KW-0812">Transmembrane</keyword>
<dbReference type="PANTHER" id="PTHR11351">
    <property type="entry name" value="ACYL-COA DESATURASE"/>
    <property type="match status" value="1"/>
</dbReference>
<dbReference type="OrthoDB" id="19906at2"/>
<dbReference type="InterPro" id="IPR015876">
    <property type="entry name" value="Acyl-CoA_DS"/>
</dbReference>
<feature type="transmembrane region" description="Helical" evidence="10">
    <location>
        <begin position="146"/>
        <end position="167"/>
    </location>
</feature>
<evidence type="ECO:0000313" key="13">
    <source>
        <dbReference type="Proteomes" id="UP000184295"/>
    </source>
</evidence>
<evidence type="ECO:0000256" key="8">
    <source>
        <dbReference type="ARBA" id="ARBA00023098"/>
    </source>
</evidence>
<dbReference type="InterPro" id="IPR005804">
    <property type="entry name" value="FA_desaturase_dom"/>
</dbReference>
<keyword evidence="13" id="KW-1185">Reference proteome</keyword>
<dbReference type="CDD" id="cd03505">
    <property type="entry name" value="Delta9-FADS-like"/>
    <property type="match status" value="1"/>
</dbReference>
<keyword evidence="7" id="KW-0408">Iron</keyword>
<keyword evidence="8" id="KW-0443">Lipid metabolism</keyword>
<gene>
    <name evidence="12" type="ORF">SAMN02745225_01466</name>
</gene>
<dbReference type="Pfam" id="PF00487">
    <property type="entry name" value="FA_desaturase"/>
    <property type="match status" value="1"/>
</dbReference>
<evidence type="ECO:0000313" key="12">
    <source>
        <dbReference type="EMBL" id="SHE73648.1"/>
    </source>
</evidence>
<evidence type="ECO:0000256" key="10">
    <source>
        <dbReference type="SAM" id="Phobius"/>
    </source>
</evidence>
<dbReference type="AlphaFoldDB" id="A0A1M4VXE8"/>
<comment type="subcellular location">
    <subcellularLocation>
        <location evidence="1">Membrane</location>
        <topology evidence="1">Multi-pass membrane protein</topology>
    </subcellularLocation>
</comment>
<sequence length="257" mass="28523">MNSWILGVILGLATTQLAVMATTIYLHRGLAHKSLTMDKRLALVFRLVIWITTGIRPREWVAVHRKHHAFTDEDPDPHSPWVLGFWKVQLGNVIYYRREANRRATVDKYAKDLVGDKLDEKLLDRSLLGLGIGIAILYLIGGWEVALVGSLVHVVSYLGISAAVNAIGHTYGKRPYRNLATNNNWLALISFGEGLHNNHHAAPTAARLSFGRREFDPAWAVIKVLLKTKLATVRHSKPVFSTKSGQPNAVTEGATLA</sequence>
<dbReference type="EMBL" id="FQUL01000020">
    <property type="protein sequence ID" value="SHE73648.1"/>
    <property type="molecule type" value="Genomic_DNA"/>
</dbReference>
<keyword evidence="6" id="KW-0560">Oxidoreductase</keyword>
<reference evidence="13" key="1">
    <citation type="submission" date="2016-11" db="EMBL/GenBank/DDBJ databases">
        <authorList>
            <person name="Varghese N."/>
            <person name="Submissions S."/>
        </authorList>
    </citation>
    <scope>NUCLEOTIDE SEQUENCE [LARGE SCALE GENOMIC DNA]</scope>
    <source>
        <strain evidence="13">DSM 19514</strain>
    </source>
</reference>
<proteinExistence type="inferred from homology"/>
<dbReference type="GO" id="GO:0016020">
    <property type="term" value="C:membrane"/>
    <property type="evidence" value="ECO:0007669"/>
    <property type="project" value="UniProtKB-SubCell"/>
</dbReference>
<feature type="domain" description="Fatty acid desaturase" evidence="11">
    <location>
        <begin position="4"/>
        <end position="205"/>
    </location>
</feature>
<evidence type="ECO:0000259" key="11">
    <source>
        <dbReference type="Pfam" id="PF00487"/>
    </source>
</evidence>
<keyword evidence="4" id="KW-0276">Fatty acid metabolism</keyword>
<dbReference type="GO" id="GO:0016717">
    <property type="term" value="F:oxidoreductase activity, acting on paired donors, with oxidation of a pair of donors resulting in the reduction of molecular oxygen to two molecules of water"/>
    <property type="evidence" value="ECO:0007669"/>
    <property type="project" value="InterPro"/>
</dbReference>
<comment type="similarity">
    <text evidence="2">Belongs to the fatty acid desaturase type 2 family.</text>
</comment>
<dbReference type="PANTHER" id="PTHR11351:SF33">
    <property type="entry name" value="DELTA-9 FATTY ACID DESATURASE, DESA"/>
    <property type="match status" value="1"/>
</dbReference>
<accession>A0A1M4VXE8</accession>
<evidence type="ECO:0000256" key="7">
    <source>
        <dbReference type="ARBA" id="ARBA00023004"/>
    </source>
</evidence>
<feature type="transmembrane region" description="Helical" evidence="10">
    <location>
        <begin position="122"/>
        <end position="140"/>
    </location>
</feature>
<dbReference type="PRINTS" id="PR00075">
    <property type="entry name" value="FACDDSATRASE"/>
</dbReference>
<dbReference type="GO" id="GO:0006631">
    <property type="term" value="P:fatty acid metabolic process"/>
    <property type="evidence" value="ECO:0007669"/>
    <property type="project" value="UniProtKB-KW"/>
</dbReference>
<evidence type="ECO:0000256" key="6">
    <source>
        <dbReference type="ARBA" id="ARBA00023002"/>
    </source>
</evidence>
<name>A0A1M4VXE8_9ACTN</name>
<evidence type="ECO:0000256" key="4">
    <source>
        <dbReference type="ARBA" id="ARBA00022832"/>
    </source>
</evidence>
<evidence type="ECO:0000256" key="5">
    <source>
        <dbReference type="ARBA" id="ARBA00022989"/>
    </source>
</evidence>
<dbReference type="RefSeq" id="WP_072790674.1">
    <property type="nucleotide sequence ID" value="NZ_FQUL01000020.1"/>
</dbReference>
<feature type="transmembrane region" description="Helical" evidence="10">
    <location>
        <begin position="6"/>
        <end position="27"/>
    </location>
</feature>
<dbReference type="Proteomes" id="UP000184295">
    <property type="component" value="Unassembled WGS sequence"/>
</dbReference>
<dbReference type="STRING" id="1121881.SAMN02745225_01466"/>
<keyword evidence="5 10" id="KW-1133">Transmembrane helix</keyword>
<evidence type="ECO:0000256" key="2">
    <source>
        <dbReference type="ARBA" id="ARBA00008749"/>
    </source>
</evidence>